<dbReference type="PANTHER" id="PTHR35601:SF1">
    <property type="entry name" value="TOXIN RELE"/>
    <property type="match status" value="1"/>
</dbReference>
<dbReference type="InterPro" id="IPR007712">
    <property type="entry name" value="RelE/ParE_toxin"/>
</dbReference>
<dbReference type="PANTHER" id="PTHR35601">
    <property type="entry name" value="TOXIN RELE"/>
    <property type="match status" value="1"/>
</dbReference>
<evidence type="ECO:0000256" key="2">
    <source>
        <dbReference type="ARBA" id="ARBA00022649"/>
    </source>
</evidence>
<organism evidence="3 4">
    <name type="scientific">Xylocopilactobacillus apicola</name>
    <dbReference type="NCBI Taxonomy" id="2932184"/>
    <lineage>
        <taxon>Bacteria</taxon>
        <taxon>Bacillati</taxon>
        <taxon>Bacillota</taxon>
        <taxon>Bacilli</taxon>
        <taxon>Lactobacillales</taxon>
        <taxon>Lactobacillaceae</taxon>
        <taxon>Xylocopilactobacillus</taxon>
    </lineage>
</organism>
<dbReference type="Pfam" id="PF05016">
    <property type="entry name" value="ParE_toxin"/>
    <property type="match status" value="1"/>
</dbReference>
<dbReference type="AlphaFoldDB" id="A0AAU9D8B0"/>
<dbReference type="EMBL" id="AP026802">
    <property type="protein sequence ID" value="BDR57700.1"/>
    <property type="molecule type" value="Genomic_DNA"/>
</dbReference>
<evidence type="ECO:0000256" key="1">
    <source>
        <dbReference type="ARBA" id="ARBA00006226"/>
    </source>
</evidence>
<proteinExistence type="inferred from homology"/>
<dbReference type="KEGG" id="xap:XA3_01410"/>
<dbReference type="SUPFAM" id="SSF143011">
    <property type="entry name" value="RelE-like"/>
    <property type="match status" value="1"/>
</dbReference>
<comment type="similarity">
    <text evidence="1">Belongs to the RelE toxin family.</text>
</comment>
<evidence type="ECO:0000313" key="3">
    <source>
        <dbReference type="EMBL" id="BDR57700.1"/>
    </source>
</evidence>
<evidence type="ECO:0000313" key="4">
    <source>
        <dbReference type="Proteomes" id="UP001321861"/>
    </source>
</evidence>
<name>A0AAU9D8B0_9LACO</name>
<protein>
    <submittedName>
        <fullName evidence="3">Uncharacterized protein</fullName>
    </submittedName>
</protein>
<sequence>MSRYSVRTTAYFRKSFKKLSPDVQKTIAKFINKVDFPSTPGKKLVGNLSGYVRFRVGSYRLITVINDDQLVITAVYVGKRSDVYNVNKRNFFEIV</sequence>
<dbReference type="Gene3D" id="3.30.2310.20">
    <property type="entry name" value="RelE-like"/>
    <property type="match status" value="1"/>
</dbReference>
<reference evidence="3 4" key="1">
    <citation type="journal article" date="2023" name="Microbiol. Spectr.">
        <title>Symbiosis of Carpenter Bees with Uncharacterized Lactic Acid Bacteria Showing NAD Auxotrophy.</title>
        <authorList>
            <person name="Kawasaki S."/>
            <person name="Ozawa K."/>
            <person name="Mori T."/>
            <person name="Yamamoto A."/>
            <person name="Ito M."/>
            <person name="Ohkuma M."/>
            <person name="Sakamoto M."/>
            <person name="Matsutani M."/>
        </authorList>
    </citation>
    <scope>NUCLEOTIDE SEQUENCE [LARGE SCALE GENOMIC DNA]</scope>
    <source>
        <strain evidence="3 4">XA3</strain>
    </source>
</reference>
<dbReference type="InterPro" id="IPR035093">
    <property type="entry name" value="RelE/ParE_toxin_dom_sf"/>
</dbReference>
<dbReference type="RefSeq" id="WP_317635649.1">
    <property type="nucleotide sequence ID" value="NZ_AP026802.1"/>
</dbReference>
<gene>
    <name evidence="3" type="ORF">XA3_01410</name>
</gene>
<accession>A0AAU9D8B0</accession>
<keyword evidence="2" id="KW-1277">Toxin-antitoxin system</keyword>
<dbReference type="Proteomes" id="UP001321861">
    <property type="component" value="Chromosome"/>
</dbReference>
<keyword evidence="4" id="KW-1185">Reference proteome</keyword>